<feature type="coiled-coil region" evidence="4">
    <location>
        <begin position="181"/>
        <end position="219"/>
    </location>
</feature>
<organism evidence="5 6">
    <name type="scientific">Drosophila lebanonensis</name>
    <name type="common">Fruit fly</name>
    <name type="synonym">Scaptodrosophila lebanonensis</name>
    <dbReference type="NCBI Taxonomy" id="7225"/>
    <lineage>
        <taxon>Eukaryota</taxon>
        <taxon>Metazoa</taxon>
        <taxon>Ecdysozoa</taxon>
        <taxon>Arthropoda</taxon>
        <taxon>Hexapoda</taxon>
        <taxon>Insecta</taxon>
        <taxon>Pterygota</taxon>
        <taxon>Neoptera</taxon>
        <taxon>Endopterygota</taxon>
        <taxon>Diptera</taxon>
        <taxon>Brachycera</taxon>
        <taxon>Muscomorpha</taxon>
        <taxon>Ephydroidea</taxon>
        <taxon>Drosophilidae</taxon>
        <taxon>Scaptodrosophila</taxon>
    </lineage>
</organism>
<dbReference type="RefSeq" id="XP_030384319.1">
    <property type="nucleotide sequence ID" value="XM_030528459.1"/>
</dbReference>
<dbReference type="InterPro" id="IPR043596">
    <property type="entry name" value="CFAP53/TCHP"/>
</dbReference>
<sequence length="560" mass="66787">MYNAGLAQGTDHFQFIKSTDRKSLHAQIKALVVKAQEVAAGELRERSQRLKDMLDNEDKDYEEEFANKVRSRIDEDISARKAHLHAIKEEHNKRHKRFLDAKRVQQVMESSYEIREALRLEDLKNTKICQEEQILDNQRKKQKECELENYWRTLNQRRWDEFDRLEKYELCKREQMREQMCHVLKLQMEEGEEKRRKEREEKDEEARELNKILDELRLEKFDGEHKPASRERLKYRNELLAEIARRKRERDAEWLAAKEDHMAFIRETQRLEAEAKAYIENSKRDLNRATHQYIAYVRRMRALELGIEKMMDDRTADLHHVDICTKSNIAEMARLKGEEAARCHAILKQQICEEAERRMRWEAEVHENKIIENRFVHPPVTKEMILEKYRQNRHDLDAQIAELRRIRAEEEKRFEQRLQKAIDDPAICSQLAIEYIRDGTDYLAPHPNWKIYGCPRNKYVQKPPMTMEEFDKRVKEASVDKCPCPDAARCHCGFMALQDTTKKNVPNTTKKNVPKVCTQEVHLDVPPEGCNPRIKRDEFKNCPCLPSQRGHANLHHKNPH</sequence>
<dbReference type="PANTHER" id="PTHR31183:SF1">
    <property type="entry name" value="CILIA- AND FLAGELLA-ASSOCIATED PROTEIN 53"/>
    <property type="match status" value="1"/>
</dbReference>
<name>A0A6J2U7M7_DROLE</name>
<dbReference type="OrthoDB" id="75950at2759"/>
<keyword evidence="5" id="KW-1185">Reference proteome</keyword>
<accession>A0A6J2U7M7</accession>
<evidence type="ECO:0000313" key="6">
    <source>
        <dbReference type="RefSeq" id="XP_030384319.1"/>
    </source>
</evidence>
<dbReference type="GeneID" id="115631648"/>
<evidence type="ECO:0000256" key="4">
    <source>
        <dbReference type="SAM" id="Coils"/>
    </source>
</evidence>
<evidence type="ECO:0000256" key="1">
    <source>
        <dbReference type="ARBA" id="ARBA00004138"/>
    </source>
</evidence>
<dbReference type="AlphaFoldDB" id="A0A6J2U7M7"/>
<dbReference type="Proteomes" id="UP000504634">
    <property type="component" value="Unplaced"/>
</dbReference>
<keyword evidence="2" id="KW-0969">Cilium</keyword>
<comment type="subcellular location">
    <subcellularLocation>
        <location evidence="1">Cell projection</location>
        <location evidence="1">Cilium</location>
    </subcellularLocation>
</comment>
<evidence type="ECO:0000256" key="2">
    <source>
        <dbReference type="ARBA" id="ARBA00023069"/>
    </source>
</evidence>
<keyword evidence="4" id="KW-0175">Coiled coil</keyword>
<protein>
    <submittedName>
        <fullName evidence="6">Trichohyalin</fullName>
    </submittedName>
</protein>
<keyword evidence="3" id="KW-0966">Cell projection</keyword>
<proteinExistence type="predicted"/>
<gene>
    <name evidence="6" type="primary">LOC115631648</name>
</gene>
<dbReference type="PANTHER" id="PTHR31183">
    <property type="entry name" value="TRICHOPLEIN KERATIN FILAMENT-BINDING PROTEIN FAMILY MEMBER"/>
    <property type="match status" value="1"/>
</dbReference>
<evidence type="ECO:0000256" key="3">
    <source>
        <dbReference type="ARBA" id="ARBA00023273"/>
    </source>
</evidence>
<evidence type="ECO:0000313" key="5">
    <source>
        <dbReference type="Proteomes" id="UP000504634"/>
    </source>
</evidence>
<reference evidence="6" key="1">
    <citation type="submission" date="2025-08" db="UniProtKB">
        <authorList>
            <consortium name="RefSeq"/>
        </authorList>
    </citation>
    <scope>IDENTIFICATION</scope>
    <source>
        <strain evidence="6">11010-0011.00</strain>
        <tissue evidence="6">Whole body</tissue>
    </source>
</reference>
<dbReference type="GO" id="GO:0005929">
    <property type="term" value="C:cilium"/>
    <property type="evidence" value="ECO:0007669"/>
    <property type="project" value="UniProtKB-SubCell"/>
</dbReference>
<feature type="coiled-coil region" evidence="4">
    <location>
        <begin position="386"/>
        <end position="413"/>
    </location>
</feature>